<dbReference type="InterPro" id="IPR008271">
    <property type="entry name" value="Ser/Thr_kinase_AS"/>
</dbReference>
<dbReference type="GO" id="GO:0004674">
    <property type="term" value="F:protein serine/threonine kinase activity"/>
    <property type="evidence" value="ECO:0007669"/>
    <property type="project" value="UniProtKB-KW"/>
</dbReference>
<dbReference type="InParanoid" id="A0A2R5GMB0"/>
<keyword evidence="7 9" id="KW-0067">ATP-binding</keyword>
<protein>
    <submittedName>
        <fullName evidence="12">Protein kinase, putative</fullName>
    </submittedName>
</protein>
<feature type="compositionally biased region" description="Polar residues" evidence="10">
    <location>
        <begin position="360"/>
        <end position="410"/>
    </location>
</feature>
<dbReference type="GO" id="GO:0005524">
    <property type="term" value="F:ATP binding"/>
    <property type="evidence" value="ECO:0007669"/>
    <property type="project" value="UniProtKB-UniRule"/>
</dbReference>
<dbReference type="SUPFAM" id="SSF48452">
    <property type="entry name" value="TPR-like"/>
    <property type="match status" value="3"/>
</dbReference>
<dbReference type="EMBL" id="BEYU01000111">
    <property type="protein sequence ID" value="GBG32020.1"/>
    <property type="molecule type" value="Genomic_DNA"/>
</dbReference>
<evidence type="ECO:0000259" key="11">
    <source>
        <dbReference type="PROSITE" id="PS50011"/>
    </source>
</evidence>
<feature type="compositionally biased region" description="Pro residues" evidence="10">
    <location>
        <begin position="417"/>
        <end position="428"/>
    </location>
</feature>
<feature type="compositionally biased region" description="Low complexity" evidence="10">
    <location>
        <begin position="27"/>
        <end position="43"/>
    </location>
</feature>
<dbReference type="InterPro" id="IPR029063">
    <property type="entry name" value="SAM-dependent_MTases_sf"/>
</dbReference>
<feature type="compositionally biased region" description="Basic and acidic residues" evidence="10">
    <location>
        <begin position="887"/>
        <end position="901"/>
    </location>
</feature>
<feature type="compositionally biased region" description="Basic and acidic residues" evidence="10">
    <location>
        <begin position="855"/>
        <end position="878"/>
    </location>
</feature>
<dbReference type="Pfam" id="PF13424">
    <property type="entry name" value="TPR_12"/>
    <property type="match status" value="1"/>
</dbReference>
<dbReference type="CDD" id="cd05123">
    <property type="entry name" value="STKc_AGC"/>
    <property type="match status" value="1"/>
</dbReference>
<dbReference type="PROSITE" id="PS00108">
    <property type="entry name" value="PROTEIN_KINASE_ST"/>
    <property type="match status" value="1"/>
</dbReference>
<feature type="compositionally biased region" description="Low complexity" evidence="10">
    <location>
        <begin position="1"/>
        <end position="15"/>
    </location>
</feature>
<keyword evidence="5 9" id="KW-0547">Nucleotide-binding</keyword>
<dbReference type="SUPFAM" id="SSF56112">
    <property type="entry name" value="Protein kinase-like (PK-like)"/>
    <property type="match status" value="1"/>
</dbReference>
<sequence length="2285" mass="251832">MASSSPRSSTATASAREGKTAAMPTRSGIDSSSSSSSSNSSGGKSAGAGGGASGTGSDLAFLEKLWSRERKIGVQGLASDDNDENDVEIFTFSQERSVLAKTVWPSSLVLAQAIIPRARRLERELGRKLVCLELGCGLGLVAKVLSALGHEVVATDKENVQVTGTRGGVVNVASFDWSRLEEAPAQVRREFDLIVGADLLYQKASHLALVMALDFCLSISPKASVILAYQVRSPAAEEVFAERLLPSYGMEAEALPLPVPAPVPTGFEGTAAVDGSGDDAFAIEFLSAQHLAFVRLLGVPNVLARDDPQKLKLELKLEDSTIVLLGVSLGRTQSDLFRIAVPPAPEDMPLTLEIPDIPSAISTPRSSGHSSNGNATPDRSTRTLQSRENSARTLSPASSSEGSSNRTLMQASSPNPAASPGPASPDPASPEHSAAAAARSRRSRASSPSGSRRTLSGNERPRPTPRLEISSVEGNRIGNYECLALIGKGSFGMVFLARGPGDEAVAVKVLPKSRLQTRRKQRLVSDEKLVMVQCGHHPFILGLLESFQTKDHICLVSEFCGGGEMFFHLDRAGRFQEAQVRFFCSEIACALVHLHKNRIAYRDLKSENILVDANGHIKLADFGLAAPNVSEWRGARSVCGTPAYIAPEMIRQGGRSGLGYGYCVDWWSLGTLMYDMLVGHPPFYNSSMDTMCENILNRQLTFPSSTHLTLPARDVIRRFLRRKPEQRLGASTAGGFQAVVQHPFFETVDWANLVSNASSAPSMPLLRNPSRACHPRGSPGGERAAAFDIRNFHSDFTEVSVAESLRASASAAPTTNPRRRPPLFVSTNKVDASDKVEATSNQAISPTKQQQQDTAIKEEPNKEVAEKEQKEAKDDDGKPLTTTATPEHAESTPAKADDAKESSPPSPKDQDEKEQQVVPSQDKPSSKKKPVIDDTPRTRERKSIAGVEPAPDAAKYLNLNKARLAESRTVRVFISSTFRDFALERDYLMRHALPELRKFGESRGVTVVFVDLRWGVTSEESSSGAVVRLCLQEIDTCRPFFVGLLGERYGWHLAPPGGYVDELLEQTMDIGEARYPWVYEYRDRSVTELEILHGALRNPEMADFVTFYFRDHEGFKAKMADEIPAADLPAYEAENEHAGRGQARLKQEVKEKFPDRIFDYDHVRTLSQQLVEDVSRAIDAEFPMDKETLHHWDFVDLQHEAFAASRRMGYVAVESALEELNAAADKPGPGLAVVGPSGRGKSALLANWSFRQRGVEKRAVFVHFIGCTTESTDHYHVIRRILAFFGRRFDLDLRDFCQELRTKARDGPNEEVAVGFRPDDALQLKEQQLIEVLPDFLVSVRSKAQESGVQAVIVLDGLDQLEDKAHARTLFWLPVISGISLIASFKSGEDIYTLGAQTTQTTTRSLGSMAAASRCDFESEAATTSRTRRFSDSHTEGVVRDHWFERGGTFSFLPDLKENQREKVIVGYLAEHAKKLDDAQIKMVLDAPPAQNPLFLRTLLDEARLFGNFFKLTEHLEALLKAQTSPELYGIVLERMGAECDADLMRWAIGLVLCARDGITDQELREVLTFDFGPVLRKEGFTDADVAPLSLDFRINDDTKVRQFVQLLFGLREQLCSTSGLLRFFHDAAKEAVRAQLGGLPDKVRQVLHWRLAAHFGAEDVATDNFSRQLRELPYHMLRAERFDDLAAYASRLPVLQAMLQDESKKYELVLYWREVDAAWSARTGTKTPVSVESYLCDVARASKEGLPKEMTKITNVQLEEMRPQLELAADTMDRVSTLLVLLGLYDGAVEIRQDEISYNTVLYGAVHDKIAISCSELADVYERVYCKYDVSMRLKSRAVEIDRQLYGEENRQLAIGYDNLGFLHLKLGNYTDAEAMYRKSLVIKEAMSGKAHRDVAQTVNALGLLNEELGDLDSAQRWYERSLQIRTRAFGPRHPSVARSQIDMGMLMLKKEQNDAALQLVSQGYEALNDTLGLGHSDVAAAANNLGLVYSQHKEYTVALKFHLQAKSSQLRRLGDDHPAFAATCTNIGSVCQELADQAFRKCDESGEDDFFRQAEDHYSRATLIYRVKMGDAHPELATALHNLGTLYFDAASRDVVRLDDLLPAENDKDAVADEEADEALEQAQAKVEELMQQACTNLTEALEIRVKVFGDENGATKSSRESLRICKAKLERFIDSGRRDMALEGEDAGDAGPDLVDLCIGDISHLTPLVRGAFATRLGDAEMEIDNPSPELDAILERIAQDLNVDPFLARDLEAAKAADRLDADAVATVVQTILQTVYAAPA</sequence>
<dbReference type="InterPro" id="IPR011009">
    <property type="entry name" value="Kinase-like_dom_sf"/>
</dbReference>
<keyword evidence="1" id="KW-0723">Serine/threonine-protein kinase</keyword>
<feature type="region of interest" description="Disordered" evidence="10">
    <location>
        <begin position="1"/>
        <end position="55"/>
    </location>
</feature>
<dbReference type="Pfam" id="PF13271">
    <property type="entry name" value="DUF4062"/>
    <property type="match status" value="1"/>
</dbReference>
<keyword evidence="8" id="KW-0802">TPR repeat</keyword>
<dbReference type="PANTHER" id="PTHR19860:SF40">
    <property type="entry name" value="WD40 REPEAT-CONTAINING PROTEIN"/>
    <property type="match status" value="1"/>
</dbReference>
<keyword evidence="6 12" id="KW-0418">Kinase</keyword>
<dbReference type="InterPro" id="IPR000719">
    <property type="entry name" value="Prot_kinase_dom"/>
</dbReference>
<accession>A0A2R5GMB0</accession>
<evidence type="ECO:0000256" key="6">
    <source>
        <dbReference type="ARBA" id="ARBA00022777"/>
    </source>
</evidence>
<dbReference type="SMART" id="SM00220">
    <property type="entry name" value="S_TKc"/>
    <property type="match status" value="1"/>
</dbReference>
<dbReference type="Gene3D" id="3.30.200.20">
    <property type="entry name" value="Phosphorylase Kinase, domain 1"/>
    <property type="match status" value="1"/>
</dbReference>
<evidence type="ECO:0000256" key="4">
    <source>
        <dbReference type="ARBA" id="ARBA00022737"/>
    </source>
</evidence>
<dbReference type="SMART" id="SM00028">
    <property type="entry name" value="TPR"/>
    <property type="match status" value="3"/>
</dbReference>
<dbReference type="OrthoDB" id="5986190at2759"/>
<feature type="domain" description="Protein kinase" evidence="11">
    <location>
        <begin position="480"/>
        <end position="745"/>
    </location>
</feature>
<evidence type="ECO:0000256" key="10">
    <source>
        <dbReference type="SAM" id="MobiDB-lite"/>
    </source>
</evidence>
<gene>
    <name evidence="12" type="ORF">FCC1311_082452</name>
</gene>
<feature type="region of interest" description="Disordered" evidence="10">
    <location>
        <begin position="808"/>
        <end position="947"/>
    </location>
</feature>
<keyword evidence="13" id="KW-1185">Reference proteome</keyword>
<dbReference type="InterPro" id="IPR011990">
    <property type="entry name" value="TPR-like_helical_dom_sf"/>
</dbReference>
<evidence type="ECO:0000256" key="3">
    <source>
        <dbReference type="ARBA" id="ARBA00022679"/>
    </source>
</evidence>
<evidence type="ECO:0000256" key="1">
    <source>
        <dbReference type="ARBA" id="ARBA00022527"/>
    </source>
</evidence>
<dbReference type="PANTHER" id="PTHR19860">
    <property type="entry name" value="DDB1- AND CUL4-ASSOCIATED FACTOR 12-RELATED"/>
    <property type="match status" value="1"/>
</dbReference>
<dbReference type="GO" id="GO:0080008">
    <property type="term" value="C:Cul4-RING E3 ubiquitin ligase complex"/>
    <property type="evidence" value="ECO:0007669"/>
    <property type="project" value="TreeGrafter"/>
</dbReference>
<feature type="compositionally biased region" description="Polar residues" evidence="10">
    <location>
        <begin position="838"/>
        <end position="854"/>
    </location>
</feature>
<reference evidence="12 13" key="1">
    <citation type="submission" date="2017-12" db="EMBL/GenBank/DDBJ databases">
        <title>Sequencing, de novo assembly and annotation of complete genome of a new Thraustochytrid species, strain FCC1311.</title>
        <authorList>
            <person name="Sedici K."/>
            <person name="Godart F."/>
            <person name="Aiese Cigliano R."/>
            <person name="Sanseverino W."/>
            <person name="Barakat M."/>
            <person name="Ortet P."/>
            <person name="Marechal E."/>
            <person name="Cagnac O."/>
            <person name="Amato A."/>
        </authorList>
    </citation>
    <scope>NUCLEOTIDE SEQUENCE [LARGE SCALE GENOMIC DNA]</scope>
</reference>
<feature type="repeat" description="TPR" evidence="8">
    <location>
        <begin position="1897"/>
        <end position="1930"/>
    </location>
</feature>
<dbReference type="FunFam" id="1.10.510.10:FF:000048">
    <property type="entry name" value="Protein kinase C"/>
    <property type="match status" value="1"/>
</dbReference>
<evidence type="ECO:0000256" key="9">
    <source>
        <dbReference type="PROSITE-ProRule" id="PRU10141"/>
    </source>
</evidence>
<dbReference type="Proteomes" id="UP000241890">
    <property type="component" value="Unassembled WGS sequence"/>
</dbReference>
<dbReference type="Gene3D" id="3.40.50.150">
    <property type="entry name" value="Vaccinia Virus protein VP39"/>
    <property type="match status" value="1"/>
</dbReference>
<proteinExistence type="predicted"/>
<feature type="repeat" description="TPR" evidence="8">
    <location>
        <begin position="1855"/>
        <end position="1888"/>
    </location>
</feature>
<dbReference type="Pfam" id="PF00069">
    <property type="entry name" value="Pkinase"/>
    <property type="match status" value="1"/>
</dbReference>
<feature type="binding site" evidence="9">
    <location>
        <position position="508"/>
    </location>
    <ligand>
        <name>ATP</name>
        <dbReference type="ChEBI" id="CHEBI:30616"/>
    </ligand>
</feature>
<evidence type="ECO:0000313" key="13">
    <source>
        <dbReference type="Proteomes" id="UP000241890"/>
    </source>
</evidence>
<dbReference type="Pfam" id="PF10294">
    <property type="entry name" value="Methyltransf_16"/>
    <property type="match status" value="1"/>
</dbReference>
<dbReference type="PROSITE" id="PS00107">
    <property type="entry name" value="PROTEIN_KINASE_ATP"/>
    <property type="match status" value="1"/>
</dbReference>
<dbReference type="InterPro" id="IPR019734">
    <property type="entry name" value="TPR_rpt"/>
</dbReference>
<feature type="compositionally biased region" description="Gly residues" evidence="10">
    <location>
        <begin position="44"/>
        <end position="54"/>
    </location>
</feature>
<evidence type="ECO:0000313" key="12">
    <source>
        <dbReference type="EMBL" id="GBG32020.1"/>
    </source>
</evidence>
<dbReference type="PROSITE" id="PS50005">
    <property type="entry name" value="TPR"/>
    <property type="match status" value="2"/>
</dbReference>
<keyword evidence="2" id="KW-0597">Phosphoprotein</keyword>
<feature type="region of interest" description="Disordered" evidence="10">
    <location>
        <begin position="357"/>
        <end position="470"/>
    </location>
</feature>
<keyword evidence="4" id="KW-0677">Repeat</keyword>
<evidence type="ECO:0000256" key="5">
    <source>
        <dbReference type="ARBA" id="ARBA00022741"/>
    </source>
</evidence>
<dbReference type="InterPro" id="IPR019410">
    <property type="entry name" value="Methyltransf_16"/>
</dbReference>
<dbReference type="Gene3D" id="1.10.510.10">
    <property type="entry name" value="Transferase(Phosphotransferase) domain 1"/>
    <property type="match status" value="1"/>
</dbReference>
<dbReference type="Gene3D" id="3.40.50.300">
    <property type="entry name" value="P-loop containing nucleotide triphosphate hydrolases"/>
    <property type="match status" value="1"/>
</dbReference>
<keyword evidence="3" id="KW-0808">Transferase</keyword>
<dbReference type="InterPro" id="IPR045270">
    <property type="entry name" value="STKc_AGC"/>
</dbReference>
<dbReference type="Pfam" id="PF13374">
    <property type="entry name" value="TPR_10"/>
    <property type="match status" value="2"/>
</dbReference>
<comment type="caution">
    <text evidence="12">The sequence shown here is derived from an EMBL/GenBank/DDBJ whole genome shotgun (WGS) entry which is preliminary data.</text>
</comment>
<organism evidence="12 13">
    <name type="scientific">Hondaea fermentalgiana</name>
    <dbReference type="NCBI Taxonomy" id="2315210"/>
    <lineage>
        <taxon>Eukaryota</taxon>
        <taxon>Sar</taxon>
        <taxon>Stramenopiles</taxon>
        <taxon>Bigyra</taxon>
        <taxon>Labyrinthulomycetes</taxon>
        <taxon>Thraustochytrida</taxon>
        <taxon>Thraustochytriidae</taxon>
        <taxon>Hondaea</taxon>
    </lineage>
</organism>
<dbReference type="PROSITE" id="PS50011">
    <property type="entry name" value="PROTEIN_KINASE_DOM"/>
    <property type="match status" value="1"/>
</dbReference>
<evidence type="ECO:0000256" key="2">
    <source>
        <dbReference type="ARBA" id="ARBA00022553"/>
    </source>
</evidence>
<dbReference type="InterPro" id="IPR025139">
    <property type="entry name" value="DUF4062"/>
</dbReference>
<dbReference type="InterPro" id="IPR017441">
    <property type="entry name" value="Protein_kinase_ATP_BS"/>
</dbReference>
<name>A0A2R5GMB0_9STRA</name>
<dbReference type="SUPFAM" id="SSF53335">
    <property type="entry name" value="S-adenosyl-L-methionine-dependent methyltransferases"/>
    <property type="match status" value="1"/>
</dbReference>
<evidence type="ECO:0000256" key="8">
    <source>
        <dbReference type="PROSITE-ProRule" id="PRU00339"/>
    </source>
</evidence>
<dbReference type="InterPro" id="IPR051191">
    <property type="entry name" value="DCAF12"/>
</dbReference>
<feature type="compositionally biased region" description="Basic and acidic residues" evidence="10">
    <location>
        <begin position="930"/>
        <end position="943"/>
    </location>
</feature>
<dbReference type="Gene3D" id="1.25.40.10">
    <property type="entry name" value="Tetratricopeptide repeat domain"/>
    <property type="match status" value="2"/>
</dbReference>
<dbReference type="InterPro" id="IPR027417">
    <property type="entry name" value="P-loop_NTPase"/>
</dbReference>
<evidence type="ECO:0000256" key="7">
    <source>
        <dbReference type="ARBA" id="ARBA00022840"/>
    </source>
</evidence>